<keyword evidence="2" id="KW-0238">DNA-binding</keyword>
<reference evidence="7 8" key="1">
    <citation type="submission" date="2024-04" db="EMBL/GenBank/DDBJ databases">
        <title>Tritrichomonas musculus Genome.</title>
        <authorList>
            <person name="Alves-Ferreira E."/>
            <person name="Grigg M."/>
            <person name="Lorenzi H."/>
            <person name="Galac M."/>
        </authorList>
    </citation>
    <scope>NUCLEOTIDE SEQUENCE [LARGE SCALE GENOMIC DNA]</scope>
    <source>
        <strain evidence="7 8">EAF2021</strain>
    </source>
</reference>
<dbReference type="CDD" id="cd00167">
    <property type="entry name" value="SANT"/>
    <property type="match status" value="2"/>
</dbReference>
<comment type="caution">
    <text evidence="7">The sequence shown here is derived from an EMBL/GenBank/DDBJ whole genome shotgun (WGS) entry which is preliminary data.</text>
</comment>
<protein>
    <recommendedName>
        <fullName evidence="9">Myb-like DNA-binding domain containing protein</fullName>
    </recommendedName>
</protein>
<feature type="domain" description="HTH myb-type" evidence="6">
    <location>
        <begin position="137"/>
        <end position="184"/>
    </location>
</feature>
<sequence>MFNEDIRMAALSDFLPKTFDFKDNPLNPMYEDPFCSQSLKQNSSCSILSQSQGKATDIIASDHFLDKSNGDISNSDKDSNSKRKFFTEDEDQLLTMAAMAYKHESWNKISKFVPGRTPKQCRDRWVNYLQPSLKFDPWTDQEDQLLVSLVNSNGTHWTKMKAYFPSRSTNSLKNRWYWLLKNEVRTIPMDIISNSSLNNFSDIQKSGMQISTGQSGNIQNIFFGINNHNDNYQTDINNINSNSNDSNSNEMQQTENQNYYFWVKNKNKRKKCIKPTTKHVNKKNKRNIKETETSKYNLNQNLVKNKDDEVIAFNSEELNW</sequence>
<evidence type="ECO:0000256" key="2">
    <source>
        <dbReference type="ARBA" id="ARBA00023125"/>
    </source>
</evidence>
<dbReference type="InterPro" id="IPR009057">
    <property type="entry name" value="Homeodomain-like_sf"/>
</dbReference>
<evidence type="ECO:0000259" key="5">
    <source>
        <dbReference type="PROSITE" id="PS50090"/>
    </source>
</evidence>
<evidence type="ECO:0000313" key="7">
    <source>
        <dbReference type="EMBL" id="KAK8876452.1"/>
    </source>
</evidence>
<dbReference type="EMBL" id="JAPFFF010000012">
    <property type="protein sequence ID" value="KAK8876452.1"/>
    <property type="molecule type" value="Genomic_DNA"/>
</dbReference>
<evidence type="ECO:0000259" key="6">
    <source>
        <dbReference type="PROSITE" id="PS51294"/>
    </source>
</evidence>
<evidence type="ECO:0000256" key="1">
    <source>
        <dbReference type="ARBA" id="ARBA00023015"/>
    </source>
</evidence>
<dbReference type="Gene3D" id="1.10.10.60">
    <property type="entry name" value="Homeodomain-like"/>
    <property type="match status" value="2"/>
</dbReference>
<feature type="domain" description="HTH myb-type" evidence="6">
    <location>
        <begin position="78"/>
        <end position="133"/>
    </location>
</feature>
<keyword evidence="3" id="KW-0804">Transcription</keyword>
<dbReference type="SMART" id="SM00717">
    <property type="entry name" value="SANT"/>
    <property type="match status" value="2"/>
</dbReference>
<evidence type="ECO:0000313" key="8">
    <source>
        <dbReference type="Proteomes" id="UP001470230"/>
    </source>
</evidence>
<dbReference type="SUPFAM" id="SSF46689">
    <property type="entry name" value="Homeodomain-like"/>
    <property type="match status" value="1"/>
</dbReference>
<name>A0ABR2JFR8_9EUKA</name>
<evidence type="ECO:0000256" key="3">
    <source>
        <dbReference type="ARBA" id="ARBA00023163"/>
    </source>
</evidence>
<proteinExistence type="predicted"/>
<evidence type="ECO:0000256" key="4">
    <source>
        <dbReference type="ARBA" id="ARBA00023242"/>
    </source>
</evidence>
<accession>A0ABR2JFR8</accession>
<feature type="domain" description="Myb-like" evidence="5">
    <location>
        <begin position="130"/>
        <end position="180"/>
    </location>
</feature>
<dbReference type="PANTHER" id="PTHR46621:SF1">
    <property type="entry name" value="SNRNA-ACTIVATING PROTEIN COMPLEX SUBUNIT 4"/>
    <property type="match status" value="1"/>
</dbReference>
<dbReference type="InterPro" id="IPR001005">
    <property type="entry name" value="SANT/Myb"/>
</dbReference>
<dbReference type="Proteomes" id="UP001470230">
    <property type="component" value="Unassembled WGS sequence"/>
</dbReference>
<organism evidence="7 8">
    <name type="scientific">Tritrichomonas musculus</name>
    <dbReference type="NCBI Taxonomy" id="1915356"/>
    <lineage>
        <taxon>Eukaryota</taxon>
        <taxon>Metamonada</taxon>
        <taxon>Parabasalia</taxon>
        <taxon>Tritrichomonadida</taxon>
        <taxon>Tritrichomonadidae</taxon>
        <taxon>Tritrichomonas</taxon>
    </lineage>
</organism>
<keyword evidence="1" id="KW-0805">Transcription regulation</keyword>
<dbReference type="PROSITE" id="PS51294">
    <property type="entry name" value="HTH_MYB"/>
    <property type="match status" value="2"/>
</dbReference>
<dbReference type="PROSITE" id="PS50090">
    <property type="entry name" value="MYB_LIKE"/>
    <property type="match status" value="2"/>
</dbReference>
<dbReference type="InterPro" id="IPR017930">
    <property type="entry name" value="Myb_dom"/>
</dbReference>
<gene>
    <name evidence="7" type="ORF">M9Y10_006661</name>
</gene>
<keyword evidence="4" id="KW-0539">Nucleus</keyword>
<keyword evidence="8" id="KW-1185">Reference proteome</keyword>
<dbReference type="PANTHER" id="PTHR46621">
    <property type="entry name" value="SNRNA-ACTIVATING PROTEIN COMPLEX SUBUNIT 4"/>
    <property type="match status" value="1"/>
</dbReference>
<dbReference type="InterPro" id="IPR051575">
    <property type="entry name" value="Myb-like_DNA-bd"/>
</dbReference>
<feature type="domain" description="Myb-like" evidence="5">
    <location>
        <begin position="78"/>
        <end position="129"/>
    </location>
</feature>
<dbReference type="Pfam" id="PF13921">
    <property type="entry name" value="Myb_DNA-bind_6"/>
    <property type="match status" value="1"/>
</dbReference>
<evidence type="ECO:0008006" key="9">
    <source>
        <dbReference type="Google" id="ProtNLM"/>
    </source>
</evidence>